<organism evidence="11 12">
    <name type="scientific">Taenia crassiceps</name>
    <dbReference type="NCBI Taxonomy" id="6207"/>
    <lineage>
        <taxon>Eukaryota</taxon>
        <taxon>Metazoa</taxon>
        <taxon>Spiralia</taxon>
        <taxon>Lophotrochozoa</taxon>
        <taxon>Platyhelminthes</taxon>
        <taxon>Cestoda</taxon>
        <taxon>Eucestoda</taxon>
        <taxon>Cyclophyllidea</taxon>
        <taxon>Taeniidae</taxon>
        <taxon>Taenia</taxon>
    </lineage>
</organism>
<evidence type="ECO:0000256" key="10">
    <source>
        <dbReference type="SAM" id="MobiDB-lite"/>
    </source>
</evidence>
<dbReference type="EMBL" id="JAKROA010000003">
    <property type="protein sequence ID" value="KAL5109368.1"/>
    <property type="molecule type" value="Genomic_DNA"/>
</dbReference>
<evidence type="ECO:0000256" key="2">
    <source>
        <dbReference type="ARBA" id="ARBA00022448"/>
    </source>
</evidence>
<keyword evidence="3" id="KW-1003">Cell membrane</keyword>
<evidence type="ECO:0000256" key="3">
    <source>
        <dbReference type="ARBA" id="ARBA00022475"/>
    </source>
</evidence>
<dbReference type="PANTHER" id="PTHR11893">
    <property type="entry name" value="INNEXIN"/>
    <property type="match status" value="1"/>
</dbReference>
<protein>
    <recommendedName>
        <fullName evidence="9">Innexin</fullName>
    </recommendedName>
</protein>
<keyword evidence="5 9" id="KW-1133">Transmembrane helix</keyword>
<evidence type="ECO:0000256" key="9">
    <source>
        <dbReference type="RuleBase" id="RU010713"/>
    </source>
</evidence>
<dbReference type="InterPro" id="IPR000990">
    <property type="entry name" value="Innexin"/>
</dbReference>
<name>A0ABR4QHV2_9CEST</name>
<comment type="subcellular location">
    <subcellularLocation>
        <location evidence="1 9">Cell membrane</location>
        <topology evidence="1 9">Multi-pass membrane protein</topology>
    </subcellularLocation>
</comment>
<keyword evidence="12" id="KW-1185">Reference proteome</keyword>
<dbReference type="Proteomes" id="UP001651158">
    <property type="component" value="Unassembled WGS sequence"/>
</dbReference>
<evidence type="ECO:0000256" key="5">
    <source>
        <dbReference type="ARBA" id="ARBA00022989"/>
    </source>
</evidence>
<evidence type="ECO:0000256" key="8">
    <source>
        <dbReference type="ARBA" id="ARBA00023303"/>
    </source>
</evidence>
<feature type="transmembrane region" description="Helical" evidence="9">
    <location>
        <begin position="232"/>
        <end position="254"/>
    </location>
</feature>
<evidence type="ECO:0000256" key="6">
    <source>
        <dbReference type="ARBA" id="ARBA00023065"/>
    </source>
</evidence>
<dbReference type="Pfam" id="PF00876">
    <property type="entry name" value="Innexin"/>
    <property type="match status" value="1"/>
</dbReference>
<gene>
    <name evidence="9" type="primary">inx</name>
    <name evidence="11" type="ORF">TcWFU_008781</name>
</gene>
<dbReference type="PANTHER" id="PTHR11893:SF36">
    <property type="entry name" value="INNEXIN-5"/>
    <property type="match status" value="1"/>
</dbReference>
<dbReference type="PROSITE" id="PS51013">
    <property type="entry name" value="PANNEXIN"/>
    <property type="match status" value="1"/>
</dbReference>
<feature type="transmembrane region" description="Helical" evidence="9">
    <location>
        <begin position="328"/>
        <end position="348"/>
    </location>
</feature>
<keyword evidence="4 9" id="KW-0812">Transmembrane</keyword>
<feature type="region of interest" description="Disordered" evidence="10">
    <location>
        <begin position="182"/>
        <end position="204"/>
    </location>
</feature>
<evidence type="ECO:0000256" key="7">
    <source>
        <dbReference type="ARBA" id="ARBA00023136"/>
    </source>
</evidence>
<evidence type="ECO:0000313" key="11">
    <source>
        <dbReference type="EMBL" id="KAL5109368.1"/>
    </source>
</evidence>
<keyword evidence="8 9" id="KW-0407">Ion channel</keyword>
<comment type="caution">
    <text evidence="11">The sequence shown here is derived from an EMBL/GenBank/DDBJ whole genome shotgun (WGS) entry which is preliminary data.</text>
</comment>
<accession>A0ABR4QHV2</accession>
<comment type="function">
    <text evidence="9">Structural component of the gap junctions.</text>
</comment>
<dbReference type="PRINTS" id="PR01262">
    <property type="entry name" value="INNEXIN"/>
</dbReference>
<feature type="compositionally biased region" description="Basic and acidic residues" evidence="10">
    <location>
        <begin position="445"/>
        <end position="456"/>
    </location>
</feature>
<evidence type="ECO:0000256" key="1">
    <source>
        <dbReference type="ARBA" id="ARBA00004651"/>
    </source>
</evidence>
<keyword evidence="6 9" id="KW-0406">Ion transport</keyword>
<reference evidence="11 12" key="1">
    <citation type="journal article" date="2022" name="Front. Cell. Infect. Microbiol.">
        <title>The Genomes of Two Strains of Taenia crassiceps the Animal Model for the Study of Human Cysticercosis.</title>
        <authorList>
            <person name="Bobes R.J."/>
            <person name="Estrada K."/>
            <person name="Rios-Valencia D.G."/>
            <person name="Calderon-Gallegos A."/>
            <person name="de la Torre P."/>
            <person name="Carrero J.C."/>
            <person name="Sanchez-Flores A."/>
            <person name="Laclette J.P."/>
        </authorList>
    </citation>
    <scope>NUCLEOTIDE SEQUENCE [LARGE SCALE GENOMIC DNA]</scope>
    <source>
        <strain evidence="11">WFUcys</strain>
    </source>
</reference>
<evidence type="ECO:0000313" key="12">
    <source>
        <dbReference type="Proteomes" id="UP001651158"/>
    </source>
</evidence>
<comment type="caution">
    <text evidence="9">Lacks conserved residue(s) required for the propagation of feature annotation.</text>
</comment>
<evidence type="ECO:0000256" key="4">
    <source>
        <dbReference type="ARBA" id="ARBA00022692"/>
    </source>
</evidence>
<sequence length="477" mass="54491">MIESTFLDYLTKFKVTTYAGIEDFADKFNFIYTVIVLSLCTVIITAKSYLLKPIACYISTEIGGTNLLNYVENYCWVQGTIPISYASKMPQNDAEWAELENVKILYYQWVPFVLGLQCCLFYTPRLIWQTICYNRTGTDLENLVNQAVTAMHSDEKSRQGTVDTIADGIEHLLFQGQKRAMLGREGSRGSGRSGTDSEGEKMLDYSGERQRRRNFAAQSARLRVLSKRRGNYIVLTYLLIKMLYLANAIGQMFLMQHFLGFNSTSSPLFGLSVLRNIVNGHDWQMTQIFPRVGFCYAEMKILGVRVNGVTAQCALPVNMLNEKLYIFLWWWILVVAVITGIYLLLWIIRICAKSREVDYIIKYIKLADDVPQFDERDIDDFALRFLRQDGMFLIRMVRLNAGDVVASGVVNSLWSRYQQRLESGNRDPLTNNIRSSIGWSANLEKGGDDTTIRSRAPEMAPADSKEPPYPHQPRSIV</sequence>
<comment type="similarity">
    <text evidence="9">Belongs to the pannexin family.</text>
</comment>
<keyword evidence="7 9" id="KW-0472">Membrane</keyword>
<feature type="transmembrane region" description="Helical" evidence="9">
    <location>
        <begin position="30"/>
        <end position="50"/>
    </location>
</feature>
<feature type="region of interest" description="Disordered" evidence="10">
    <location>
        <begin position="442"/>
        <end position="477"/>
    </location>
</feature>
<proteinExistence type="inferred from homology"/>
<keyword evidence="2 9" id="KW-0813">Transport</keyword>